<evidence type="ECO:0000256" key="1">
    <source>
        <dbReference type="SAM" id="MobiDB-lite"/>
    </source>
</evidence>
<sequence length="113" mass="12443">MEFMGTPAGVHDVAPSLNKNKHESMREVGWSRGRTGRGMEGQVHVREEDLETEAEPAGQGARAEPKTTTAEQRRAKIPMVEQITTTAEQVSIDIERVRQVTTKSDQAGLEKTA</sequence>
<proteinExistence type="predicted"/>
<gene>
    <name evidence="2" type="ORF">QQF64_011749</name>
</gene>
<reference evidence="2 3" key="1">
    <citation type="submission" date="2023-09" db="EMBL/GenBank/DDBJ databases">
        <authorList>
            <person name="Wang M."/>
        </authorList>
    </citation>
    <scope>NUCLEOTIDE SEQUENCE [LARGE SCALE GENOMIC DNA]</scope>
    <source>
        <strain evidence="2">GT-2023</strain>
        <tissue evidence="2">Liver</tissue>
    </source>
</reference>
<dbReference type="EMBL" id="JAYMGO010000018">
    <property type="protein sequence ID" value="KAL1256204.1"/>
    <property type="molecule type" value="Genomic_DNA"/>
</dbReference>
<organism evidence="2 3">
    <name type="scientific">Cirrhinus molitorella</name>
    <name type="common">mud carp</name>
    <dbReference type="NCBI Taxonomy" id="172907"/>
    <lineage>
        <taxon>Eukaryota</taxon>
        <taxon>Metazoa</taxon>
        <taxon>Chordata</taxon>
        <taxon>Craniata</taxon>
        <taxon>Vertebrata</taxon>
        <taxon>Euteleostomi</taxon>
        <taxon>Actinopterygii</taxon>
        <taxon>Neopterygii</taxon>
        <taxon>Teleostei</taxon>
        <taxon>Ostariophysi</taxon>
        <taxon>Cypriniformes</taxon>
        <taxon>Cyprinidae</taxon>
        <taxon>Labeoninae</taxon>
        <taxon>Labeonini</taxon>
        <taxon>Cirrhinus</taxon>
    </lineage>
</organism>
<feature type="region of interest" description="Disordered" evidence="1">
    <location>
        <begin position="1"/>
        <end position="76"/>
    </location>
</feature>
<dbReference type="Proteomes" id="UP001558613">
    <property type="component" value="Unassembled WGS sequence"/>
</dbReference>
<keyword evidence="3" id="KW-1185">Reference proteome</keyword>
<accession>A0ABR3LTI6</accession>
<comment type="caution">
    <text evidence="2">The sequence shown here is derived from an EMBL/GenBank/DDBJ whole genome shotgun (WGS) entry which is preliminary data.</text>
</comment>
<evidence type="ECO:0000313" key="2">
    <source>
        <dbReference type="EMBL" id="KAL1256204.1"/>
    </source>
</evidence>
<name>A0ABR3LTI6_9TELE</name>
<protein>
    <submittedName>
        <fullName evidence="2">Uncharacterized protein</fullName>
    </submittedName>
</protein>
<evidence type="ECO:0000313" key="3">
    <source>
        <dbReference type="Proteomes" id="UP001558613"/>
    </source>
</evidence>